<dbReference type="InterPro" id="IPR036217">
    <property type="entry name" value="MethylDNA_cys_MeTrfase_DNAb"/>
</dbReference>
<comment type="caution">
    <text evidence="3">The sequence shown here is derived from an EMBL/GenBank/DDBJ whole genome shotgun (WGS) entry which is preliminary data.</text>
</comment>
<evidence type="ECO:0000256" key="1">
    <source>
        <dbReference type="ARBA" id="ARBA00022763"/>
    </source>
</evidence>
<evidence type="ECO:0000313" key="3">
    <source>
        <dbReference type="EMBL" id="MBE5063317.1"/>
    </source>
</evidence>
<dbReference type="CDD" id="cd06445">
    <property type="entry name" value="ATase"/>
    <property type="match status" value="1"/>
</dbReference>
<feature type="domain" description="Methylated-DNA-[protein]-cysteine S-methyltransferase DNA binding" evidence="2">
    <location>
        <begin position="3"/>
        <end position="84"/>
    </location>
</feature>
<accession>A0ABR9RL35</accession>
<gene>
    <name evidence="3" type="ORF">INF30_08580</name>
</gene>
<dbReference type="InterPro" id="IPR014048">
    <property type="entry name" value="MethylDNA_cys_MeTrfase_DNA-bd"/>
</dbReference>
<dbReference type="RefSeq" id="WP_226394905.1">
    <property type="nucleotide sequence ID" value="NZ_JADCKL010000005.1"/>
</dbReference>
<keyword evidence="1" id="KW-0227">DNA damage</keyword>
<dbReference type="PANTHER" id="PTHR42942">
    <property type="entry name" value="6-O-METHYLGUANINE DNA METHYLTRANSFERASE"/>
    <property type="match status" value="1"/>
</dbReference>
<sequence length="121" mass="13458">MDFYQRAGIVCGAIPRGTVASYGQIALLCGKPKNARQVGYALNKGRLGEEVPAHRVVNSRGLLSGAAAFDTFDMQKNLLAGEGVEVLWTREGWQVDRKRYGWKHTMQDAEKFRALFEELGI</sequence>
<dbReference type="Gene3D" id="1.10.10.10">
    <property type="entry name" value="Winged helix-like DNA-binding domain superfamily/Winged helix DNA-binding domain"/>
    <property type="match status" value="1"/>
</dbReference>
<proteinExistence type="predicted"/>
<dbReference type="InterPro" id="IPR036388">
    <property type="entry name" value="WH-like_DNA-bd_sf"/>
</dbReference>
<dbReference type="PANTHER" id="PTHR42942:SF1">
    <property type="entry name" value="ALKYLTRANSFERASE-LIKE PROTEIN 1"/>
    <property type="match status" value="1"/>
</dbReference>
<dbReference type="SUPFAM" id="SSF46767">
    <property type="entry name" value="Methylated DNA-protein cysteine methyltransferase, C-terminal domain"/>
    <property type="match status" value="1"/>
</dbReference>
<dbReference type="Proteomes" id="UP000758652">
    <property type="component" value="Unassembled WGS sequence"/>
</dbReference>
<protein>
    <submittedName>
        <fullName evidence="3">MGMT family protein</fullName>
    </submittedName>
</protein>
<name>A0ABR9RL35_9FIRM</name>
<dbReference type="Pfam" id="PF01035">
    <property type="entry name" value="DNA_binding_1"/>
    <property type="match status" value="1"/>
</dbReference>
<reference evidence="3 4" key="1">
    <citation type="submission" date="2020-10" db="EMBL/GenBank/DDBJ databases">
        <title>ChiBAC.</title>
        <authorList>
            <person name="Zenner C."/>
            <person name="Hitch T.C.A."/>
            <person name="Clavel T."/>
        </authorList>
    </citation>
    <scope>NUCLEOTIDE SEQUENCE [LARGE SCALE GENOMIC DNA]</scope>
    <source>
        <strain evidence="3 4">DSM 108991</strain>
    </source>
</reference>
<keyword evidence="4" id="KW-1185">Reference proteome</keyword>
<evidence type="ECO:0000313" key="4">
    <source>
        <dbReference type="Proteomes" id="UP000758652"/>
    </source>
</evidence>
<evidence type="ECO:0000259" key="2">
    <source>
        <dbReference type="Pfam" id="PF01035"/>
    </source>
</evidence>
<dbReference type="EMBL" id="JADCKL010000005">
    <property type="protein sequence ID" value="MBE5063317.1"/>
    <property type="molecule type" value="Genomic_DNA"/>
</dbReference>
<dbReference type="InterPro" id="IPR052520">
    <property type="entry name" value="ATL_DNA_repair"/>
</dbReference>
<organism evidence="3 4">
    <name type="scientific">Claveliimonas monacensis</name>
    <dbReference type="NCBI Taxonomy" id="2779351"/>
    <lineage>
        <taxon>Bacteria</taxon>
        <taxon>Bacillati</taxon>
        <taxon>Bacillota</taxon>
        <taxon>Clostridia</taxon>
        <taxon>Lachnospirales</taxon>
        <taxon>Lachnospiraceae</taxon>
        <taxon>Claveliimonas</taxon>
    </lineage>
</organism>